<comment type="caution">
    <text evidence="1">The sequence shown here is derived from an EMBL/GenBank/DDBJ whole genome shotgun (WGS) entry which is preliminary data.</text>
</comment>
<gene>
    <name evidence="1" type="ORF">MKW98_011435</name>
</gene>
<dbReference type="AlphaFoldDB" id="A0AAD4XFW0"/>
<sequence>MKPSGSCAGLLFTQDNQRCPTRNIYVEDYVDVKHSPSRSCEMFYLVAVGYYRIGNYMFRRLRARGSHHSSSCCICGMNAAESTFTEEEDVSNYFKKEDGEAVGVDTGVLELKEMEDIEEGVHQACTVHKALAE</sequence>
<evidence type="ECO:0000313" key="2">
    <source>
        <dbReference type="Proteomes" id="UP001202328"/>
    </source>
</evidence>
<organism evidence="1 2">
    <name type="scientific">Papaver atlanticum</name>
    <dbReference type="NCBI Taxonomy" id="357466"/>
    <lineage>
        <taxon>Eukaryota</taxon>
        <taxon>Viridiplantae</taxon>
        <taxon>Streptophyta</taxon>
        <taxon>Embryophyta</taxon>
        <taxon>Tracheophyta</taxon>
        <taxon>Spermatophyta</taxon>
        <taxon>Magnoliopsida</taxon>
        <taxon>Ranunculales</taxon>
        <taxon>Papaveraceae</taxon>
        <taxon>Papaveroideae</taxon>
        <taxon>Papaver</taxon>
    </lineage>
</organism>
<proteinExistence type="predicted"/>
<evidence type="ECO:0000313" key="1">
    <source>
        <dbReference type="EMBL" id="KAI3909074.1"/>
    </source>
</evidence>
<dbReference type="Proteomes" id="UP001202328">
    <property type="component" value="Unassembled WGS sequence"/>
</dbReference>
<reference evidence="1" key="1">
    <citation type="submission" date="2022-04" db="EMBL/GenBank/DDBJ databases">
        <title>A functionally conserved STORR gene fusion in Papaver species that diverged 16.8 million years ago.</title>
        <authorList>
            <person name="Catania T."/>
        </authorList>
    </citation>
    <scope>NUCLEOTIDE SEQUENCE</scope>
    <source>
        <strain evidence="1">S-188037</strain>
    </source>
</reference>
<keyword evidence="2" id="KW-1185">Reference proteome</keyword>
<dbReference type="EMBL" id="JAJJMB010010393">
    <property type="protein sequence ID" value="KAI3909074.1"/>
    <property type="molecule type" value="Genomic_DNA"/>
</dbReference>
<name>A0AAD4XFW0_9MAGN</name>
<accession>A0AAD4XFW0</accession>
<protein>
    <submittedName>
        <fullName evidence="1">Uncharacterized protein</fullName>
    </submittedName>
</protein>